<evidence type="ECO:0000313" key="6">
    <source>
        <dbReference type="Proteomes" id="UP001162640"/>
    </source>
</evidence>
<feature type="compositionally biased region" description="Low complexity" evidence="3">
    <location>
        <begin position="105"/>
        <end position="141"/>
    </location>
</feature>
<feature type="coiled-coil region" evidence="2">
    <location>
        <begin position="485"/>
        <end position="537"/>
    </location>
</feature>
<protein>
    <submittedName>
        <fullName evidence="5">Uncharacterized protein</fullName>
    </submittedName>
</protein>
<dbReference type="Proteomes" id="UP001162640">
    <property type="component" value="Unassembled WGS sequence"/>
</dbReference>
<feature type="region of interest" description="Disordered" evidence="3">
    <location>
        <begin position="538"/>
        <end position="599"/>
    </location>
</feature>
<name>A0A9W7AKK6_9STRA</name>
<feature type="compositionally biased region" description="Low complexity" evidence="3">
    <location>
        <begin position="538"/>
        <end position="587"/>
    </location>
</feature>
<comment type="caution">
    <text evidence="5">The sequence shown here is derived from an EMBL/GenBank/DDBJ whole genome shotgun (WGS) entry which is preliminary data.</text>
</comment>
<feature type="coiled-coil region" evidence="2">
    <location>
        <begin position="325"/>
        <end position="387"/>
    </location>
</feature>
<accession>A0A9W7AKK6</accession>
<feature type="region of interest" description="Disordered" evidence="3">
    <location>
        <begin position="281"/>
        <end position="301"/>
    </location>
</feature>
<feature type="region of interest" description="Disordered" evidence="3">
    <location>
        <begin position="672"/>
        <end position="698"/>
    </location>
</feature>
<evidence type="ECO:0000256" key="2">
    <source>
        <dbReference type="SAM" id="Coils"/>
    </source>
</evidence>
<evidence type="ECO:0000256" key="4">
    <source>
        <dbReference type="SAM" id="SignalP"/>
    </source>
</evidence>
<evidence type="ECO:0000313" key="5">
    <source>
        <dbReference type="EMBL" id="GMH70823.1"/>
    </source>
</evidence>
<dbReference type="PANTHER" id="PTHR23075">
    <property type="entry name" value="PUTATIVE ATP-ASE"/>
    <property type="match status" value="1"/>
</dbReference>
<keyword evidence="1 2" id="KW-0175">Coiled coil</keyword>
<feature type="chain" id="PRO_5040888075" evidence="4">
    <location>
        <begin position="25"/>
        <end position="698"/>
    </location>
</feature>
<feature type="compositionally biased region" description="Pro residues" evidence="3">
    <location>
        <begin position="286"/>
        <end position="295"/>
    </location>
</feature>
<dbReference type="GO" id="GO:0005739">
    <property type="term" value="C:mitochondrion"/>
    <property type="evidence" value="ECO:0007669"/>
    <property type="project" value="TreeGrafter"/>
</dbReference>
<dbReference type="EMBL" id="BLQM01000160">
    <property type="protein sequence ID" value="GMH70823.1"/>
    <property type="molecule type" value="Genomic_DNA"/>
</dbReference>
<dbReference type="GO" id="GO:0007005">
    <property type="term" value="P:mitochondrion organization"/>
    <property type="evidence" value="ECO:0007669"/>
    <property type="project" value="TreeGrafter"/>
</dbReference>
<sequence>MPQLLLSFPLPIAFLMSSVSSASSATRRGRFSVSANDLTADPSTLVSSVSLGTAQSEPGSTQSSPGSTASEEKKRDPTPPGNGQKLTYVAAAKSNSTDVNKEAKSNSSSPTTTPVSNSNPPVNSAANNNNIANPNPGNGATPTPPSALYPAPRNILNPVPVAPAPPSDGSVNSTNTRGTDDASESGVNNNLGDSTSNLPPPQSPTTATQRKGRFAIADAKKDAQGVAGTPTKEGNNKNNKGLIVSKAILPNKGVEIDISSEFKTDKLPVVVSTPVPVTALAAPTPTQMPPTPPTQPVTTPKVSQRQLPAGALAAGAPMGKLNYFLAQVATEANQLTQTVKNLQNEAKLLREKNKELEQKFVEERKLREDAEAKLTKVRKKYDALKAVGGVSGVQKIEADAAKFEKGGQGGLLVVGVGVGANAEEQRRQQQQQQKQQQQQQDVPETAPVASNPLQAQSKVGGNVVAAAGAKSVEHKHRPSWQQAQQQQQQQQAAAALQQQQVLQQQQQQQQQQAAAALQHAQNQYQQQKQQVPHAQQVQQVQQVHQQHSHQQQQYWQQQQHSQQQQQKNAAHLRQHSSPLPSKNSSSNFEASFGGSGLNRRNSKEILNGGGGAVAVAGGGNVGVDLTQHDDYNITPSTLSNSQILNSSRNADNFSSNDFDPLRQRVINVVAEGGGEGGGQTIVEGGVDPFDEISMRSKS</sequence>
<feature type="compositionally biased region" description="Polar residues" evidence="3">
    <location>
        <begin position="35"/>
        <end position="69"/>
    </location>
</feature>
<dbReference type="GO" id="GO:0008270">
    <property type="term" value="F:zinc ion binding"/>
    <property type="evidence" value="ECO:0007669"/>
    <property type="project" value="TreeGrafter"/>
</dbReference>
<gene>
    <name evidence="5" type="ORF">TL16_g05503</name>
</gene>
<feature type="region of interest" description="Disordered" evidence="3">
    <location>
        <begin position="35"/>
        <end position="210"/>
    </location>
</feature>
<feature type="signal peptide" evidence="4">
    <location>
        <begin position="1"/>
        <end position="24"/>
    </location>
</feature>
<reference evidence="6" key="1">
    <citation type="journal article" date="2023" name="Commun. Biol.">
        <title>Genome analysis of Parmales, the sister group of diatoms, reveals the evolutionary specialization of diatoms from phago-mixotrophs to photoautotrophs.</title>
        <authorList>
            <person name="Ban H."/>
            <person name="Sato S."/>
            <person name="Yoshikawa S."/>
            <person name="Yamada K."/>
            <person name="Nakamura Y."/>
            <person name="Ichinomiya M."/>
            <person name="Sato N."/>
            <person name="Blanc-Mathieu R."/>
            <person name="Endo H."/>
            <person name="Kuwata A."/>
            <person name="Ogata H."/>
        </authorList>
    </citation>
    <scope>NUCLEOTIDE SEQUENCE [LARGE SCALE GENOMIC DNA]</scope>
</reference>
<dbReference type="PANTHER" id="PTHR23075:SF0">
    <property type="entry name" value="ATPASE FAMILY AAA DOMAIN-CONTAINING PROTEIN 3"/>
    <property type="match status" value="1"/>
</dbReference>
<keyword evidence="4" id="KW-0732">Signal</keyword>
<feature type="region of interest" description="Disordered" evidence="3">
    <location>
        <begin position="423"/>
        <end position="446"/>
    </location>
</feature>
<proteinExistence type="predicted"/>
<evidence type="ECO:0000256" key="1">
    <source>
        <dbReference type="ARBA" id="ARBA00023054"/>
    </source>
</evidence>
<dbReference type="AlphaFoldDB" id="A0A9W7AKK6"/>
<evidence type="ECO:0000256" key="3">
    <source>
        <dbReference type="SAM" id="MobiDB-lite"/>
    </source>
</evidence>
<feature type="compositionally biased region" description="Polar residues" evidence="3">
    <location>
        <begin position="185"/>
        <end position="197"/>
    </location>
</feature>
<organism evidence="5 6">
    <name type="scientific">Triparma laevis f. inornata</name>
    <dbReference type="NCBI Taxonomy" id="1714386"/>
    <lineage>
        <taxon>Eukaryota</taxon>
        <taxon>Sar</taxon>
        <taxon>Stramenopiles</taxon>
        <taxon>Ochrophyta</taxon>
        <taxon>Bolidophyceae</taxon>
        <taxon>Parmales</taxon>
        <taxon>Triparmaceae</taxon>
        <taxon>Triparma</taxon>
    </lineage>
</organism>
<feature type="compositionally biased region" description="Low complexity" evidence="3">
    <location>
        <begin position="428"/>
        <end position="440"/>
    </location>
</feature>